<feature type="domain" description="Tetrapyrrole biosynthesis glutamyl-tRNA reductase dimerisation" evidence="9">
    <location>
        <begin position="404"/>
        <end position="508"/>
    </location>
</feature>
<evidence type="ECO:0000259" key="11">
    <source>
        <dbReference type="Pfam" id="PF05201"/>
    </source>
</evidence>
<organism evidence="12 13">
    <name type="scientific">Chlorella vulgaris</name>
    <name type="common">Green alga</name>
    <dbReference type="NCBI Taxonomy" id="3077"/>
    <lineage>
        <taxon>Eukaryota</taxon>
        <taxon>Viridiplantae</taxon>
        <taxon>Chlorophyta</taxon>
        <taxon>core chlorophytes</taxon>
        <taxon>Trebouxiophyceae</taxon>
        <taxon>Chlorellales</taxon>
        <taxon>Chlorellaceae</taxon>
        <taxon>Chlorella clade</taxon>
        <taxon>Chlorella</taxon>
    </lineage>
</organism>
<dbReference type="EC" id="1.2.1.70" evidence="3 8"/>
<evidence type="ECO:0000259" key="9">
    <source>
        <dbReference type="Pfam" id="PF00745"/>
    </source>
</evidence>
<dbReference type="NCBIfam" id="TIGR01035">
    <property type="entry name" value="hemA"/>
    <property type="match status" value="1"/>
</dbReference>
<evidence type="ECO:0000313" key="12">
    <source>
        <dbReference type="EMBL" id="KAI3429886.1"/>
    </source>
</evidence>
<gene>
    <name evidence="12" type="ORF">D9Q98_010197</name>
</gene>
<evidence type="ECO:0000256" key="3">
    <source>
        <dbReference type="ARBA" id="ARBA00012970"/>
    </source>
</evidence>
<evidence type="ECO:0000256" key="7">
    <source>
        <dbReference type="ARBA" id="ARBA00047464"/>
    </source>
</evidence>
<evidence type="ECO:0000259" key="10">
    <source>
        <dbReference type="Pfam" id="PF01488"/>
    </source>
</evidence>
<evidence type="ECO:0000256" key="6">
    <source>
        <dbReference type="ARBA" id="ARBA00023244"/>
    </source>
</evidence>
<dbReference type="InterPro" id="IPR015896">
    <property type="entry name" value="4pyrrol_synth_GluRdtase_dimer"/>
</dbReference>
<dbReference type="Pfam" id="PF00745">
    <property type="entry name" value="GlutR_dimer"/>
    <property type="match status" value="1"/>
</dbReference>
<dbReference type="PROSITE" id="PS00747">
    <property type="entry name" value="GLUTR"/>
    <property type="match status" value="1"/>
</dbReference>
<protein>
    <recommendedName>
        <fullName evidence="3 8">Glutamyl-tRNA reductase</fullName>
        <ecNumber evidence="3 8">1.2.1.70</ecNumber>
    </recommendedName>
</protein>
<reference evidence="12" key="1">
    <citation type="journal article" date="2019" name="Plant J.">
        <title>Chlorella vulgaris genome assembly and annotation reveals the molecular basis for metabolic acclimation to high light conditions.</title>
        <authorList>
            <person name="Cecchin M."/>
            <person name="Marcolungo L."/>
            <person name="Rossato M."/>
            <person name="Girolomoni L."/>
            <person name="Cosentino E."/>
            <person name="Cuine S."/>
            <person name="Li-Beisson Y."/>
            <person name="Delledonne M."/>
            <person name="Ballottari M."/>
        </authorList>
    </citation>
    <scope>NUCLEOTIDE SEQUENCE</scope>
    <source>
        <strain evidence="12">211/11P</strain>
    </source>
</reference>
<keyword evidence="5 8" id="KW-0560">Oxidoreductase</keyword>
<dbReference type="FunFam" id="3.40.50.720:FF:000031">
    <property type="entry name" value="Glutamyl-tRNA reductase"/>
    <property type="match status" value="1"/>
</dbReference>
<evidence type="ECO:0000313" key="13">
    <source>
        <dbReference type="Proteomes" id="UP001055712"/>
    </source>
</evidence>
<dbReference type="NCBIfam" id="NF000744">
    <property type="entry name" value="PRK00045.1-3"/>
    <property type="match status" value="1"/>
</dbReference>
<dbReference type="GO" id="GO:0008883">
    <property type="term" value="F:glutamyl-tRNA reductase activity"/>
    <property type="evidence" value="ECO:0007669"/>
    <property type="project" value="UniProtKB-EC"/>
</dbReference>
<dbReference type="Proteomes" id="UP001055712">
    <property type="component" value="Unassembled WGS sequence"/>
</dbReference>
<dbReference type="SUPFAM" id="SSF69742">
    <property type="entry name" value="Glutamyl tRNA-reductase catalytic, N-terminal domain"/>
    <property type="match status" value="1"/>
</dbReference>
<dbReference type="Gene3D" id="3.30.460.30">
    <property type="entry name" value="Glutamyl-tRNA reductase, N-terminal domain"/>
    <property type="match status" value="1"/>
</dbReference>
<proteinExistence type="inferred from homology"/>
<comment type="catalytic activity">
    <reaction evidence="7 8">
        <text>(S)-4-amino-5-oxopentanoate + tRNA(Glu) + NADP(+) = L-glutamyl-tRNA(Glu) + NADPH + H(+)</text>
        <dbReference type="Rhea" id="RHEA:12344"/>
        <dbReference type="Rhea" id="RHEA-COMP:9663"/>
        <dbReference type="Rhea" id="RHEA-COMP:9680"/>
        <dbReference type="ChEBI" id="CHEBI:15378"/>
        <dbReference type="ChEBI" id="CHEBI:57501"/>
        <dbReference type="ChEBI" id="CHEBI:57783"/>
        <dbReference type="ChEBI" id="CHEBI:58349"/>
        <dbReference type="ChEBI" id="CHEBI:78442"/>
        <dbReference type="ChEBI" id="CHEBI:78520"/>
        <dbReference type="EC" id="1.2.1.70"/>
    </reaction>
</comment>
<keyword evidence="4 8" id="KW-0521">NADP</keyword>
<keyword evidence="6 8" id="KW-0627">Porphyrin biosynthesis</keyword>
<dbReference type="PANTHER" id="PTHR43120:SF1">
    <property type="entry name" value="GLUTAMYL-TRNA REDUCTASE 1, CHLOROPLASTIC"/>
    <property type="match status" value="1"/>
</dbReference>
<keyword evidence="13" id="KW-1185">Reference proteome</keyword>
<comment type="similarity">
    <text evidence="2 8">Belongs to the glutamyl-tRNA reductase family.</text>
</comment>
<dbReference type="AlphaFoldDB" id="A0A9D4TN29"/>
<dbReference type="OrthoDB" id="424281at2759"/>
<evidence type="ECO:0000256" key="4">
    <source>
        <dbReference type="ARBA" id="ARBA00022857"/>
    </source>
</evidence>
<dbReference type="InterPro" id="IPR018214">
    <property type="entry name" value="GluRdtase_CS"/>
</dbReference>
<dbReference type="CDD" id="cd05213">
    <property type="entry name" value="NAD_bind_Glutamyl_tRNA_reduct"/>
    <property type="match status" value="1"/>
</dbReference>
<dbReference type="Pfam" id="PF05201">
    <property type="entry name" value="GlutR_N"/>
    <property type="match status" value="1"/>
</dbReference>
<dbReference type="InterPro" id="IPR015895">
    <property type="entry name" value="4pyrrol_synth_GluRdtase_N"/>
</dbReference>
<evidence type="ECO:0000256" key="8">
    <source>
        <dbReference type="RuleBase" id="RU000584"/>
    </source>
</evidence>
<dbReference type="GO" id="GO:0006783">
    <property type="term" value="P:heme biosynthetic process"/>
    <property type="evidence" value="ECO:0007669"/>
    <property type="project" value="UniProtKB-ARBA"/>
</dbReference>
<dbReference type="InterPro" id="IPR006151">
    <property type="entry name" value="Shikm_DH/Glu-tRNA_Rdtase"/>
</dbReference>
<reference evidence="12" key="2">
    <citation type="submission" date="2020-11" db="EMBL/GenBank/DDBJ databases">
        <authorList>
            <person name="Cecchin M."/>
            <person name="Marcolungo L."/>
            <person name="Rossato M."/>
            <person name="Girolomoni L."/>
            <person name="Cosentino E."/>
            <person name="Cuine S."/>
            <person name="Li-Beisson Y."/>
            <person name="Delledonne M."/>
            <person name="Ballottari M."/>
        </authorList>
    </citation>
    <scope>NUCLEOTIDE SEQUENCE</scope>
    <source>
        <strain evidence="12">211/11P</strain>
        <tissue evidence="12">Whole cell</tissue>
    </source>
</reference>
<dbReference type="GO" id="GO:0050661">
    <property type="term" value="F:NADP binding"/>
    <property type="evidence" value="ECO:0007669"/>
    <property type="project" value="InterPro"/>
</dbReference>
<dbReference type="Gene3D" id="3.40.50.720">
    <property type="entry name" value="NAD(P)-binding Rossmann-like Domain"/>
    <property type="match status" value="1"/>
</dbReference>
<dbReference type="SUPFAM" id="SSF51735">
    <property type="entry name" value="NAD(P)-binding Rossmann-fold domains"/>
    <property type="match status" value="1"/>
</dbReference>
<dbReference type="HAMAP" id="MF_00087">
    <property type="entry name" value="Glu_tRNA_reductase"/>
    <property type="match status" value="1"/>
</dbReference>
<dbReference type="Pfam" id="PF01488">
    <property type="entry name" value="Shikimate_DH"/>
    <property type="match status" value="1"/>
</dbReference>
<dbReference type="InterPro" id="IPR000343">
    <property type="entry name" value="4pyrrol_synth_GluRdtase"/>
</dbReference>
<dbReference type="EMBL" id="SIDB01000008">
    <property type="protein sequence ID" value="KAI3429886.1"/>
    <property type="molecule type" value="Genomic_DNA"/>
</dbReference>
<feature type="domain" description="Quinate/shikimate 5-dehydrogenase/glutamyl-tRNA reductase" evidence="10">
    <location>
        <begin position="248"/>
        <end position="390"/>
    </location>
</feature>
<comment type="pathway">
    <text evidence="1 8">Porphyrin-containing compound metabolism; protoporphyrin-IX biosynthesis; 5-aminolevulinate from L-glutamyl-tRNA(Glu): step 1/2.</text>
</comment>
<evidence type="ECO:0000256" key="2">
    <source>
        <dbReference type="ARBA" id="ARBA00005916"/>
    </source>
</evidence>
<evidence type="ECO:0000256" key="1">
    <source>
        <dbReference type="ARBA" id="ARBA00005059"/>
    </source>
</evidence>
<feature type="domain" description="Glutamyl-tRNA reductase N-terminal" evidence="11">
    <location>
        <begin position="83"/>
        <end position="233"/>
    </location>
</feature>
<sequence>MQSVLALTQQQAALRRSQTAARTSRRRQCAWVQCRAVSTAAAEASVKLPATHLQASAAALQQLQATKGVNRYAMEKKSSIIAIGLTIHNAPVELREKLAVPEAEWPRAIEELCSYPHIEEAAVLSTCNRMEIYVVGLSFHRGVREVEEWMSRASGVPLDELRPHLFLLRDRDATSHLLRVSGGLDSLVMGEGQILAQVKQVHKVGQNSPGFGRHLNGLFKQAVTAGKRVRSETSISSGAVSVSSAAAELAQLKLPTHDYNDAKVLIIGAGKMSKLLVKHMHSKGCKRMTILNRSMPRAEALAEEFPEVHFDIHLMSDLMKCVESHDLIFAASGSEELLVHAADIANMPPAHDLVGNQRRFVDISVPRNIASDVNTLPNAIVYNVDDLKEVVSANKEARAAAAAEAEILLADEQLAFEAWRDSLETVPTIKALRGKAESIRAGELEKTLHKLGDGLTNKQKKVIEELSKGIVNKLLHGPMTALRCDGADPSAVTETLANMEALERMFGLAEDDLSPAQVQKVAAKAGGQR</sequence>
<dbReference type="FunFam" id="3.30.460.30:FF:000001">
    <property type="entry name" value="Glutamyl-tRNA reductase"/>
    <property type="match status" value="1"/>
</dbReference>
<comment type="caution">
    <text evidence="12">The sequence shown here is derived from an EMBL/GenBank/DDBJ whole genome shotgun (WGS) entry which is preliminary data.</text>
</comment>
<dbReference type="InterPro" id="IPR036343">
    <property type="entry name" value="GluRdtase_N_sf"/>
</dbReference>
<dbReference type="InterPro" id="IPR036291">
    <property type="entry name" value="NAD(P)-bd_dom_sf"/>
</dbReference>
<accession>A0A9D4TN29</accession>
<dbReference type="PANTHER" id="PTHR43120">
    <property type="entry name" value="GLUTAMYL-TRNA REDUCTASE 1, CHLOROPLASTIC"/>
    <property type="match status" value="1"/>
</dbReference>
<name>A0A9D4TN29_CHLVU</name>
<evidence type="ECO:0000256" key="5">
    <source>
        <dbReference type="ARBA" id="ARBA00023002"/>
    </source>
</evidence>